<dbReference type="OrthoDB" id="9786360at2"/>
<dbReference type="SUPFAM" id="SSF51735">
    <property type="entry name" value="NAD(P)-binding Rossmann-fold domains"/>
    <property type="match status" value="1"/>
</dbReference>
<dbReference type="Gene3D" id="3.40.50.720">
    <property type="entry name" value="NAD(P)-binding Rossmann-like Domain"/>
    <property type="match status" value="1"/>
</dbReference>
<dbReference type="PRINTS" id="PR00080">
    <property type="entry name" value="SDRFAMILY"/>
</dbReference>
<comment type="similarity">
    <text evidence="1 3">Belongs to the short-chain dehydrogenases/reductases (SDR) family.</text>
</comment>
<dbReference type="InterPro" id="IPR002347">
    <property type="entry name" value="SDR_fam"/>
</dbReference>
<dbReference type="InterPro" id="IPR036291">
    <property type="entry name" value="NAD(P)-bd_dom_sf"/>
</dbReference>
<sequence>MGAAVSGVTLVTGGARRLGRAMVLELARRGHDVAIHYDRSAEDAEATAAEARALGVAAATFQADLLDADATAALVGRVADRMGRLEVLVNNASIFDHDTIHSATMDGWDRHLGSNLRAPFQLIQAFAAQAPKACPDENGEPQARALVINMVDQRVLKPTPAFMTYSIAKAALWSLTRTAAQALAPDIRVNAIGPGPTMQGSRQSAAHFAAQRAGTILERGADPQGITQALGYFLEARAVTGQLICVDGGQHLGWRTPDIIGHD</sequence>
<dbReference type="PANTHER" id="PTHR43639:SF1">
    <property type="entry name" value="SHORT-CHAIN DEHYDROGENASE_REDUCTASE FAMILY PROTEIN"/>
    <property type="match status" value="1"/>
</dbReference>
<proteinExistence type="inferred from homology"/>
<name>A0A419A3C1_9RHOB</name>
<evidence type="ECO:0000313" key="5">
    <source>
        <dbReference type="Proteomes" id="UP000285530"/>
    </source>
</evidence>
<dbReference type="PRINTS" id="PR00081">
    <property type="entry name" value="GDHRDH"/>
</dbReference>
<dbReference type="PANTHER" id="PTHR43639">
    <property type="entry name" value="OXIDOREDUCTASE, SHORT-CHAIN DEHYDROGENASE/REDUCTASE FAMILY (AFU_ORTHOLOGUE AFUA_5G02870)"/>
    <property type="match status" value="1"/>
</dbReference>
<evidence type="ECO:0000313" key="4">
    <source>
        <dbReference type="EMBL" id="RJL07610.1"/>
    </source>
</evidence>
<gene>
    <name evidence="4" type="ORF">D3P06_00145</name>
</gene>
<evidence type="ECO:0000256" key="2">
    <source>
        <dbReference type="ARBA" id="ARBA00023002"/>
    </source>
</evidence>
<reference evidence="4 5" key="1">
    <citation type="submission" date="2018-09" db="EMBL/GenBank/DDBJ databases">
        <title>Paracoccus onubensis nov. sp. a moderate halophilic bacterium isolated from Gruta de las Maravillas (Aracena, Spain).</title>
        <authorList>
            <person name="Jurado V."/>
            <person name="Gutierrez-Patricio S."/>
            <person name="Gonzalez-Pimentel J.L."/>
            <person name="Laiz L."/>
            <person name="Saiz-Jimenez C."/>
        </authorList>
    </citation>
    <scope>NUCLEOTIDE SEQUENCE [LARGE SCALE GENOMIC DNA]</scope>
    <source>
        <strain evidence="4 5">DSM 19484</strain>
    </source>
</reference>
<comment type="caution">
    <text evidence="4">The sequence shown here is derived from an EMBL/GenBank/DDBJ whole genome shotgun (WGS) entry which is preliminary data.</text>
</comment>
<dbReference type="Pfam" id="PF00106">
    <property type="entry name" value="adh_short"/>
    <property type="match status" value="1"/>
</dbReference>
<dbReference type="GO" id="GO:0016491">
    <property type="term" value="F:oxidoreductase activity"/>
    <property type="evidence" value="ECO:0007669"/>
    <property type="project" value="UniProtKB-KW"/>
</dbReference>
<keyword evidence="5" id="KW-1185">Reference proteome</keyword>
<dbReference type="Proteomes" id="UP000285530">
    <property type="component" value="Unassembled WGS sequence"/>
</dbReference>
<evidence type="ECO:0000256" key="1">
    <source>
        <dbReference type="ARBA" id="ARBA00006484"/>
    </source>
</evidence>
<dbReference type="InterPro" id="IPR020904">
    <property type="entry name" value="Sc_DH/Rdtase_CS"/>
</dbReference>
<accession>A0A419A3C1</accession>
<dbReference type="AlphaFoldDB" id="A0A419A3C1"/>
<dbReference type="PROSITE" id="PS00061">
    <property type="entry name" value="ADH_SHORT"/>
    <property type="match status" value="1"/>
</dbReference>
<protein>
    <submittedName>
        <fullName evidence="4">SDR family oxidoreductase</fullName>
    </submittedName>
</protein>
<organism evidence="4 5">
    <name type="scientific">Paracoccus aestuarii</name>
    <dbReference type="NCBI Taxonomy" id="453842"/>
    <lineage>
        <taxon>Bacteria</taxon>
        <taxon>Pseudomonadati</taxon>
        <taxon>Pseudomonadota</taxon>
        <taxon>Alphaproteobacteria</taxon>
        <taxon>Rhodobacterales</taxon>
        <taxon>Paracoccaceae</taxon>
        <taxon>Paracoccus</taxon>
    </lineage>
</organism>
<dbReference type="EMBL" id="QZEV01000001">
    <property type="protein sequence ID" value="RJL07610.1"/>
    <property type="molecule type" value="Genomic_DNA"/>
</dbReference>
<keyword evidence="2" id="KW-0560">Oxidoreductase</keyword>
<dbReference type="NCBIfam" id="NF006597">
    <property type="entry name" value="PRK09134.1"/>
    <property type="match status" value="1"/>
</dbReference>
<evidence type="ECO:0000256" key="3">
    <source>
        <dbReference type="RuleBase" id="RU000363"/>
    </source>
</evidence>